<keyword evidence="12" id="KW-1185">Reference proteome</keyword>
<evidence type="ECO:0000256" key="1">
    <source>
        <dbReference type="ARBA" id="ARBA00004651"/>
    </source>
</evidence>
<name>A0A8S3Z3I0_9EUPU</name>
<accession>A0A8S3Z3I0</accession>
<comment type="function">
    <text evidence="9">Structural component of the gap junctions.</text>
</comment>
<evidence type="ECO:0000256" key="6">
    <source>
        <dbReference type="ARBA" id="ARBA00023065"/>
    </source>
</evidence>
<gene>
    <name evidence="9" type="primary">inx</name>
    <name evidence="11" type="ORF">CUNI_LOCUS7718</name>
</gene>
<evidence type="ECO:0000313" key="11">
    <source>
        <dbReference type="EMBL" id="CAG5122160.1"/>
    </source>
</evidence>
<dbReference type="GO" id="GO:0005921">
    <property type="term" value="C:gap junction"/>
    <property type="evidence" value="ECO:0007669"/>
    <property type="project" value="UniProtKB-UniRule"/>
</dbReference>
<protein>
    <recommendedName>
        <fullName evidence="9">Innexin</fullName>
    </recommendedName>
</protein>
<evidence type="ECO:0000256" key="10">
    <source>
        <dbReference type="SAM" id="MobiDB-lite"/>
    </source>
</evidence>
<evidence type="ECO:0000256" key="3">
    <source>
        <dbReference type="ARBA" id="ARBA00022475"/>
    </source>
</evidence>
<dbReference type="GO" id="GO:0005243">
    <property type="term" value="F:gap junction channel activity"/>
    <property type="evidence" value="ECO:0007669"/>
    <property type="project" value="TreeGrafter"/>
</dbReference>
<dbReference type="GO" id="GO:0034220">
    <property type="term" value="P:monoatomic ion transmembrane transport"/>
    <property type="evidence" value="ECO:0007669"/>
    <property type="project" value="UniProtKB-KW"/>
</dbReference>
<evidence type="ECO:0000313" key="12">
    <source>
        <dbReference type="Proteomes" id="UP000678393"/>
    </source>
</evidence>
<comment type="caution">
    <text evidence="9">Lacks conserved residue(s) required for the propagation of feature annotation.</text>
</comment>
<feature type="transmembrane region" description="Helical" evidence="9">
    <location>
        <begin position="294"/>
        <end position="314"/>
    </location>
</feature>
<evidence type="ECO:0000256" key="9">
    <source>
        <dbReference type="RuleBase" id="RU010713"/>
    </source>
</evidence>
<dbReference type="Proteomes" id="UP000678393">
    <property type="component" value="Unassembled WGS sequence"/>
</dbReference>
<proteinExistence type="inferred from homology"/>
<evidence type="ECO:0000256" key="7">
    <source>
        <dbReference type="ARBA" id="ARBA00023136"/>
    </source>
</evidence>
<feature type="transmembrane region" description="Helical" evidence="9">
    <location>
        <begin position="104"/>
        <end position="121"/>
    </location>
</feature>
<dbReference type="Pfam" id="PF00876">
    <property type="entry name" value="Innexin"/>
    <property type="match status" value="1"/>
</dbReference>
<keyword evidence="2 9" id="KW-0813">Transport</keyword>
<keyword evidence="5 9" id="KW-1133">Transmembrane helix</keyword>
<evidence type="ECO:0000256" key="5">
    <source>
        <dbReference type="ARBA" id="ARBA00022989"/>
    </source>
</evidence>
<evidence type="ECO:0000256" key="4">
    <source>
        <dbReference type="ARBA" id="ARBA00022692"/>
    </source>
</evidence>
<comment type="caution">
    <text evidence="11">The sequence shown here is derived from an EMBL/GenBank/DDBJ whole genome shotgun (WGS) entry which is preliminary data.</text>
</comment>
<comment type="subcellular location">
    <subcellularLocation>
        <location evidence="1 9">Cell membrane</location>
        <topology evidence="1 9">Multi-pass membrane protein</topology>
    </subcellularLocation>
</comment>
<keyword evidence="8 9" id="KW-0407">Ion channel</keyword>
<keyword evidence="4 9" id="KW-0812">Transmembrane</keyword>
<dbReference type="GO" id="GO:0005886">
    <property type="term" value="C:plasma membrane"/>
    <property type="evidence" value="ECO:0007669"/>
    <property type="project" value="UniProtKB-SubCell"/>
</dbReference>
<dbReference type="EMBL" id="CAJHNH020001235">
    <property type="protein sequence ID" value="CAG5122160.1"/>
    <property type="molecule type" value="Genomic_DNA"/>
</dbReference>
<dbReference type="InterPro" id="IPR000990">
    <property type="entry name" value="Innexin"/>
</dbReference>
<dbReference type="PANTHER" id="PTHR11893">
    <property type="entry name" value="INNEXIN"/>
    <property type="match status" value="1"/>
</dbReference>
<comment type="similarity">
    <text evidence="9">Belongs to the pannexin family.</text>
</comment>
<dbReference type="PROSITE" id="PS51013">
    <property type="entry name" value="PANNEXIN"/>
    <property type="match status" value="1"/>
</dbReference>
<feature type="non-terminal residue" evidence="11">
    <location>
        <position position="1"/>
    </location>
</feature>
<keyword evidence="7 9" id="KW-0472">Membrane</keyword>
<dbReference type="PANTHER" id="PTHR11893:SF36">
    <property type="entry name" value="INNEXIN-5"/>
    <property type="match status" value="1"/>
</dbReference>
<dbReference type="AlphaFoldDB" id="A0A8S3Z3I0"/>
<keyword evidence="3" id="KW-1003">Cell membrane</keyword>
<sequence>APVISVLLKKIASSALRDKFTDDDFIDQLNHWASTGILTALALGIGAKQYVGDPIHCWVPAQYKKKHYQKYSDSYCWIHPMYSFSFDDAIPVDPADRWYNDISYYRWVFIMFLLQAFLFKFPNMVWKNLKNLSGLNVSNLIGMAWDTHMLTQEKRDEKMDHMAIFIDQWLKTYSQYKFSVLTRFRDRFSYFMFCFGRRSGTYLRGLYMFVKMLYFINIIGQFFLLSAFLDLNFWTFGLTALATLRKQGNWQDQYNFPRIGLCDYKIRQLENVQTFTVQCVLSINLFLEKMYLLLWFWFIVVLVFDSINLCQWVFRGLQPNSGQSFLNKYFILLEIDPKKEKKLFVKFVHSYLRPDGVFVLRIMAVNTSEILILDLIRHLWKRFKDNYSVTDDQDDVVAPNGGSPVSPSAPALEENDFGLPPKKVH</sequence>
<dbReference type="OrthoDB" id="5867527at2759"/>
<evidence type="ECO:0000256" key="2">
    <source>
        <dbReference type="ARBA" id="ARBA00022448"/>
    </source>
</evidence>
<feature type="region of interest" description="Disordered" evidence="10">
    <location>
        <begin position="394"/>
        <end position="425"/>
    </location>
</feature>
<keyword evidence="6 9" id="KW-0406">Ion transport</keyword>
<dbReference type="PRINTS" id="PR01262">
    <property type="entry name" value="INNEXIN"/>
</dbReference>
<feature type="transmembrane region" description="Helical" evidence="9">
    <location>
        <begin position="206"/>
        <end position="229"/>
    </location>
</feature>
<organism evidence="11 12">
    <name type="scientific">Candidula unifasciata</name>
    <dbReference type="NCBI Taxonomy" id="100452"/>
    <lineage>
        <taxon>Eukaryota</taxon>
        <taxon>Metazoa</taxon>
        <taxon>Spiralia</taxon>
        <taxon>Lophotrochozoa</taxon>
        <taxon>Mollusca</taxon>
        <taxon>Gastropoda</taxon>
        <taxon>Heterobranchia</taxon>
        <taxon>Euthyneura</taxon>
        <taxon>Panpulmonata</taxon>
        <taxon>Eupulmonata</taxon>
        <taxon>Stylommatophora</taxon>
        <taxon>Helicina</taxon>
        <taxon>Helicoidea</taxon>
        <taxon>Geomitridae</taxon>
        <taxon>Candidula</taxon>
    </lineage>
</organism>
<reference evidence="11" key="1">
    <citation type="submission" date="2021-04" db="EMBL/GenBank/DDBJ databases">
        <authorList>
            <consortium name="Molecular Ecology Group"/>
        </authorList>
    </citation>
    <scope>NUCLEOTIDE SEQUENCE</scope>
</reference>
<evidence type="ECO:0000256" key="8">
    <source>
        <dbReference type="ARBA" id="ARBA00023303"/>
    </source>
</evidence>